<feature type="region of interest" description="Disordered" evidence="6">
    <location>
        <begin position="1"/>
        <end position="68"/>
    </location>
</feature>
<dbReference type="InterPro" id="IPR011701">
    <property type="entry name" value="MFS"/>
</dbReference>
<sequence>MAATAHRQDSSVPLLAKERSLEQSRRESREGESSSSSSSSSGLTRERTSSSQDIQNRPVAELPGYDSDGIPLSPMEMKYRMVDAEIDSHGMGTYQWFVWWLCGLGYLLDLLWAQAFGLVLGPLQQELGFSEGESGNISIAFSVGLTAGALVWGILGDIIGRRWVFNLTCFISGAFGIALGTVHTYGQFLAIVVFMGFGIGGNIPVDTTICLEFLPSNRRFLLSLLSIFQPIGVVGTCAIAYAFVPSYSCRPNFSEENALPSCNRVPAGTEECCSSAQNMGWRYVIYTLSAINVVVFLLRFVVFTIHESPKFLLSHGRDEEAISVLEAIAKSNRTDCKLRLRDLERADMDSDGASGLTGRVEFTDKRYWKSKMRTKISKYKQLFHGPQMTRITILVWLTYIFDFFGFTLAGYYLPKIIAIKNAQIALSLRQTYRNYIAIYSPGILGVTIGAILVRVPKFGRKWTMTLSSGFMGCSILAFSSVNSQASNIGLNALEHFFQSMFNAVLYGWTPEVFPAEIRGTAVGLATTWGRLFSILAPLIAEKMQDGEEGLKNPDTIRRFLYLAGGITLGCVVTTAALPNRIRRR</sequence>
<feature type="transmembrane region" description="Helical" evidence="7">
    <location>
        <begin position="434"/>
        <end position="455"/>
    </location>
</feature>
<feature type="transmembrane region" description="Helical" evidence="7">
    <location>
        <begin position="96"/>
        <end position="117"/>
    </location>
</feature>
<dbReference type="HOGENOM" id="CLU_001265_52_1_1"/>
<feature type="compositionally biased region" description="Low complexity" evidence="6">
    <location>
        <begin position="33"/>
        <end position="43"/>
    </location>
</feature>
<dbReference type="OrthoDB" id="4139357at2759"/>
<feature type="compositionally biased region" description="Basic and acidic residues" evidence="6">
    <location>
        <begin position="16"/>
        <end position="32"/>
    </location>
</feature>
<evidence type="ECO:0000313" key="9">
    <source>
        <dbReference type="EMBL" id="EMF07946.1"/>
    </source>
</evidence>
<evidence type="ECO:0000256" key="7">
    <source>
        <dbReference type="SAM" id="Phobius"/>
    </source>
</evidence>
<evidence type="ECO:0000256" key="6">
    <source>
        <dbReference type="SAM" id="MobiDB-lite"/>
    </source>
</evidence>
<keyword evidence="10" id="KW-1185">Reference proteome</keyword>
<evidence type="ECO:0000256" key="2">
    <source>
        <dbReference type="ARBA" id="ARBA00022448"/>
    </source>
</evidence>
<dbReference type="PROSITE" id="PS50850">
    <property type="entry name" value="MFS"/>
    <property type="match status" value="1"/>
</dbReference>
<dbReference type="InterPro" id="IPR020846">
    <property type="entry name" value="MFS_dom"/>
</dbReference>
<gene>
    <name evidence="9" type="ORF">SEPMUDRAFT_152281</name>
</gene>
<reference evidence="9 10" key="1">
    <citation type="journal article" date="2012" name="PLoS Pathog.">
        <title>Diverse lifestyles and strategies of plant pathogenesis encoded in the genomes of eighteen Dothideomycetes fungi.</title>
        <authorList>
            <person name="Ohm R.A."/>
            <person name="Feau N."/>
            <person name="Henrissat B."/>
            <person name="Schoch C.L."/>
            <person name="Horwitz B.A."/>
            <person name="Barry K.W."/>
            <person name="Condon B.J."/>
            <person name="Copeland A.C."/>
            <person name="Dhillon B."/>
            <person name="Glaser F."/>
            <person name="Hesse C.N."/>
            <person name="Kosti I."/>
            <person name="LaButti K."/>
            <person name="Lindquist E.A."/>
            <person name="Lucas S."/>
            <person name="Salamov A.A."/>
            <person name="Bradshaw R.E."/>
            <person name="Ciuffetti L."/>
            <person name="Hamelin R.C."/>
            <person name="Kema G.H.J."/>
            <person name="Lawrence C."/>
            <person name="Scott J.A."/>
            <person name="Spatafora J.W."/>
            <person name="Turgeon B.G."/>
            <person name="de Wit P.J.G.M."/>
            <person name="Zhong S."/>
            <person name="Goodwin S.B."/>
            <person name="Grigoriev I.V."/>
        </authorList>
    </citation>
    <scope>NUCLEOTIDE SEQUENCE [LARGE SCALE GENOMIC DNA]</scope>
    <source>
        <strain evidence="9 10">SO2202</strain>
    </source>
</reference>
<organism evidence="9 10">
    <name type="scientific">Sphaerulina musiva (strain SO2202)</name>
    <name type="common">Poplar stem canker fungus</name>
    <name type="synonym">Septoria musiva</name>
    <dbReference type="NCBI Taxonomy" id="692275"/>
    <lineage>
        <taxon>Eukaryota</taxon>
        <taxon>Fungi</taxon>
        <taxon>Dikarya</taxon>
        <taxon>Ascomycota</taxon>
        <taxon>Pezizomycotina</taxon>
        <taxon>Dothideomycetes</taxon>
        <taxon>Dothideomycetidae</taxon>
        <taxon>Mycosphaerellales</taxon>
        <taxon>Mycosphaerellaceae</taxon>
        <taxon>Sphaerulina</taxon>
    </lineage>
</organism>
<dbReference type="CDD" id="cd17316">
    <property type="entry name" value="MFS_SV2_like"/>
    <property type="match status" value="1"/>
</dbReference>
<dbReference type="Pfam" id="PF07690">
    <property type="entry name" value="MFS_1"/>
    <property type="match status" value="1"/>
</dbReference>
<keyword evidence="3 7" id="KW-0812">Transmembrane</keyword>
<evidence type="ECO:0000256" key="5">
    <source>
        <dbReference type="ARBA" id="ARBA00023136"/>
    </source>
</evidence>
<feature type="transmembrane region" description="Helical" evidence="7">
    <location>
        <begin position="221"/>
        <end position="244"/>
    </location>
</feature>
<name>M3CWA8_SPHMS</name>
<dbReference type="eggNOG" id="KOG0253">
    <property type="taxonomic scope" value="Eukaryota"/>
</dbReference>
<dbReference type="Gene3D" id="1.20.1250.20">
    <property type="entry name" value="MFS general substrate transporter like domains"/>
    <property type="match status" value="1"/>
</dbReference>
<evidence type="ECO:0000256" key="1">
    <source>
        <dbReference type="ARBA" id="ARBA00004141"/>
    </source>
</evidence>
<dbReference type="PANTHER" id="PTHR23511">
    <property type="entry name" value="SYNAPTIC VESICLE GLYCOPROTEIN 2"/>
    <property type="match status" value="1"/>
</dbReference>
<keyword evidence="2" id="KW-0813">Transport</keyword>
<evidence type="ECO:0000256" key="3">
    <source>
        <dbReference type="ARBA" id="ARBA00022692"/>
    </source>
</evidence>
<dbReference type="GeneID" id="27904485"/>
<dbReference type="Proteomes" id="UP000016931">
    <property type="component" value="Unassembled WGS sequence"/>
</dbReference>
<dbReference type="OMA" id="WTMVVSS"/>
<proteinExistence type="predicted"/>
<protein>
    <submittedName>
        <fullName evidence="9">MFS general substrate transporter</fullName>
    </submittedName>
</protein>
<dbReference type="EMBL" id="KB456272">
    <property type="protein sequence ID" value="EMF07946.1"/>
    <property type="molecule type" value="Genomic_DNA"/>
</dbReference>
<feature type="domain" description="Major facilitator superfamily (MFS) profile" evidence="8">
    <location>
        <begin position="98"/>
        <end position="581"/>
    </location>
</feature>
<dbReference type="InterPro" id="IPR005829">
    <property type="entry name" value="Sugar_transporter_CS"/>
</dbReference>
<dbReference type="RefSeq" id="XP_016756067.1">
    <property type="nucleotide sequence ID" value="XM_016907348.1"/>
</dbReference>
<dbReference type="GO" id="GO:0016020">
    <property type="term" value="C:membrane"/>
    <property type="evidence" value="ECO:0007669"/>
    <property type="project" value="UniProtKB-SubCell"/>
</dbReference>
<feature type="transmembrane region" description="Helical" evidence="7">
    <location>
        <begin position="163"/>
        <end position="182"/>
    </location>
</feature>
<evidence type="ECO:0000256" key="4">
    <source>
        <dbReference type="ARBA" id="ARBA00022989"/>
    </source>
</evidence>
<dbReference type="PROSITE" id="PS00217">
    <property type="entry name" value="SUGAR_TRANSPORT_2"/>
    <property type="match status" value="1"/>
</dbReference>
<evidence type="ECO:0000313" key="10">
    <source>
        <dbReference type="Proteomes" id="UP000016931"/>
    </source>
</evidence>
<comment type="subcellular location">
    <subcellularLocation>
        <location evidence="1">Membrane</location>
        <topology evidence="1">Multi-pass membrane protein</topology>
    </subcellularLocation>
</comment>
<dbReference type="PANTHER" id="PTHR23511:SF3">
    <property type="entry name" value="MAJOR FACILITATOR SUPERFAMILY (MFS) PROFILE DOMAIN-CONTAINING PROTEIN"/>
    <property type="match status" value="1"/>
</dbReference>
<dbReference type="GO" id="GO:0022857">
    <property type="term" value="F:transmembrane transporter activity"/>
    <property type="evidence" value="ECO:0007669"/>
    <property type="project" value="InterPro"/>
</dbReference>
<keyword evidence="5 7" id="KW-0472">Membrane</keyword>
<accession>M3CWA8</accession>
<dbReference type="SUPFAM" id="SSF103473">
    <property type="entry name" value="MFS general substrate transporter"/>
    <property type="match status" value="1"/>
</dbReference>
<dbReference type="InterPro" id="IPR036259">
    <property type="entry name" value="MFS_trans_sf"/>
</dbReference>
<feature type="transmembrane region" description="Helical" evidence="7">
    <location>
        <begin position="393"/>
        <end position="414"/>
    </location>
</feature>
<dbReference type="AlphaFoldDB" id="M3CWA8"/>
<feature type="transmembrane region" description="Helical" evidence="7">
    <location>
        <begin position="137"/>
        <end position="156"/>
    </location>
</feature>
<keyword evidence="4 7" id="KW-1133">Transmembrane helix</keyword>
<feature type="transmembrane region" description="Helical" evidence="7">
    <location>
        <begin position="559"/>
        <end position="577"/>
    </location>
</feature>
<evidence type="ECO:0000259" key="8">
    <source>
        <dbReference type="PROSITE" id="PS50850"/>
    </source>
</evidence>
<feature type="transmembrane region" description="Helical" evidence="7">
    <location>
        <begin position="283"/>
        <end position="305"/>
    </location>
</feature>